<sequence length="358" mass="41575">MSEKIFAKRKCAKNVAISNVDFVKPNEYNVHALQMPDYSKAFKGTDLGEALCFANPREKRQLEAYSTKIDRQRRRRNVVLNFNQRMFFINQVLEKELTLWSNPPVQKKKIKKKPLMENSKRPLTSDTIDSVKPQNSRKIFRGHTFSDIKTQALDEQADILKINPDESIEGVYRSKTLLVPVIDKIPKPANDCFKTMPLLLHPGFSGFAPPEIISEPSEKMSDTNEVSSLHTIPIFLNKTNRRLSKIRHDSNLLFPKLQRLVDEYHGRLSPQQHDFSAKNEGSPMKEKAHEHLSKFTHADKIEKQQQQMLSKSKQQCEEGVIENDQRWQQLQCELSPRKNEVGPWRKRGPLHWDRVKNA</sequence>
<dbReference type="AlphaFoldDB" id="A0A7I8VG25"/>
<evidence type="ECO:0000313" key="2">
    <source>
        <dbReference type="EMBL" id="CAD5115302.1"/>
    </source>
</evidence>
<proteinExistence type="predicted"/>
<dbReference type="Proteomes" id="UP000549394">
    <property type="component" value="Unassembled WGS sequence"/>
</dbReference>
<dbReference type="EMBL" id="CAJFCJ010000006">
    <property type="protein sequence ID" value="CAD5115302.1"/>
    <property type="molecule type" value="Genomic_DNA"/>
</dbReference>
<gene>
    <name evidence="2" type="ORF">DGYR_LOCUS4054</name>
</gene>
<protein>
    <submittedName>
        <fullName evidence="2">DgyrCDS4291</fullName>
    </submittedName>
</protein>
<name>A0A7I8VG25_9ANNE</name>
<accession>A0A7I8VG25</accession>
<feature type="region of interest" description="Disordered" evidence="1">
    <location>
        <begin position="338"/>
        <end position="358"/>
    </location>
</feature>
<evidence type="ECO:0000256" key="1">
    <source>
        <dbReference type="SAM" id="MobiDB-lite"/>
    </source>
</evidence>
<evidence type="ECO:0000313" key="3">
    <source>
        <dbReference type="Proteomes" id="UP000549394"/>
    </source>
</evidence>
<reference evidence="2 3" key="1">
    <citation type="submission" date="2020-08" db="EMBL/GenBank/DDBJ databases">
        <authorList>
            <person name="Hejnol A."/>
        </authorList>
    </citation>
    <scope>NUCLEOTIDE SEQUENCE [LARGE SCALE GENOMIC DNA]</scope>
</reference>
<organism evidence="2 3">
    <name type="scientific">Dimorphilus gyrociliatus</name>
    <dbReference type="NCBI Taxonomy" id="2664684"/>
    <lineage>
        <taxon>Eukaryota</taxon>
        <taxon>Metazoa</taxon>
        <taxon>Spiralia</taxon>
        <taxon>Lophotrochozoa</taxon>
        <taxon>Annelida</taxon>
        <taxon>Polychaeta</taxon>
        <taxon>Polychaeta incertae sedis</taxon>
        <taxon>Dinophilidae</taxon>
        <taxon>Dimorphilus</taxon>
    </lineage>
</organism>
<keyword evidence="3" id="KW-1185">Reference proteome</keyword>
<comment type="caution">
    <text evidence="2">The sequence shown here is derived from an EMBL/GenBank/DDBJ whole genome shotgun (WGS) entry which is preliminary data.</text>
</comment>